<dbReference type="EnsemblMetazoa" id="PPA15000.1">
    <property type="protein sequence ID" value="PPA15000.1"/>
    <property type="gene ID" value="WBGene00104554"/>
</dbReference>
<evidence type="ECO:0000313" key="1">
    <source>
        <dbReference type="EnsemblMetazoa" id="PPA15000.1"/>
    </source>
</evidence>
<evidence type="ECO:0000313" key="2">
    <source>
        <dbReference type="Proteomes" id="UP000005239"/>
    </source>
</evidence>
<accession>A0A2A6BBQ1</accession>
<accession>A0A8R1U9V6</accession>
<dbReference type="AlphaFoldDB" id="A0A2A6BBQ1"/>
<protein>
    <submittedName>
        <fullName evidence="1">Uncharacterized protein</fullName>
    </submittedName>
</protein>
<proteinExistence type="predicted"/>
<dbReference type="Proteomes" id="UP000005239">
    <property type="component" value="Unassembled WGS sequence"/>
</dbReference>
<reference evidence="1" key="2">
    <citation type="submission" date="2022-06" db="UniProtKB">
        <authorList>
            <consortium name="EnsemblMetazoa"/>
        </authorList>
    </citation>
    <scope>IDENTIFICATION</scope>
    <source>
        <strain evidence="1">PS312</strain>
    </source>
</reference>
<sequence length="128" mass="12713">MLQLLLFQLLLLLASLCVSLSLCGGGGKKKKQDLDGQSMQGAGTPGANGDVTAIGGGSNEKEGGAGVSGRISIHGPVHDSKESAESAGVITGEGKEPSAESVNMAKAAPGKVEVSKEKTEKSVTAPAP</sequence>
<gene>
    <name evidence="1" type="primary">WBGene00104554</name>
</gene>
<reference evidence="2" key="1">
    <citation type="journal article" date="2008" name="Nat. Genet.">
        <title>The Pristionchus pacificus genome provides a unique perspective on nematode lifestyle and parasitism.</title>
        <authorList>
            <person name="Dieterich C."/>
            <person name="Clifton S.W."/>
            <person name="Schuster L.N."/>
            <person name="Chinwalla A."/>
            <person name="Delehaunty K."/>
            <person name="Dinkelacker I."/>
            <person name="Fulton L."/>
            <person name="Fulton R."/>
            <person name="Godfrey J."/>
            <person name="Minx P."/>
            <person name="Mitreva M."/>
            <person name="Roeseler W."/>
            <person name="Tian H."/>
            <person name="Witte H."/>
            <person name="Yang S.P."/>
            <person name="Wilson R.K."/>
            <person name="Sommer R.J."/>
        </authorList>
    </citation>
    <scope>NUCLEOTIDE SEQUENCE [LARGE SCALE GENOMIC DNA]</scope>
    <source>
        <strain evidence="2">PS312</strain>
    </source>
</reference>
<name>A0A2A6BBQ1_PRIPA</name>
<keyword evidence="2" id="KW-1185">Reference proteome</keyword>
<organism evidence="1 2">
    <name type="scientific">Pristionchus pacificus</name>
    <name type="common">Parasitic nematode worm</name>
    <dbReference type="NCBI Taxonomy" id="54126"/>
    <lineage>
        <taxon>Eukaryota</taxon>
        <taxon>Metazoa</taxon>
        <taxon>Ecdysozoa</taxon>
        <taxon>Nematoda</taxon>
        <taxon>Chromadorea</taxon>
        <taxon>Rhabditida</taxon>
        <taxon>Rhabditina</taxon>
        <taxon>Diplogasteromorpha</taxon>
        <taxon>Diplogasteroidea</taxon>
        <taxon>Neodiplogasteridae</taxon>
        <taxon>Pristionchus</taxon>
    </lineage>
</organism>